<keyword evidence="1" id="KW-0805">Transcription regulation</keyword>
<dbReference type="PROSITE" id="PS50977">
    <property type="entry name" value="HTH_TETR_2"/>
    <property type="match status" value="1"/>
</dbReference>
<organism evidence="7 8">
    <name type="scientific">Paenarthrobacter nicotinovorans</name>
    <name type="common">Arthrobacter nicotinovorans</name>
    <dbReference type="NCBI Taxonomy" id="29320"/>
    <lineage>
        <taxon>Bacteria</taxon>
        <taxon>Bacillati</taxon>
        <taxon>Actinomycetota</taxon>
        <taxon>Actinomycetes</taxon>
        <taxon>Micrococcales</taxon>
        <taxon>Micrococcaceae</taxon>
        <taxon>Paenarthrobacter</taxon>
    </lineage>
</organism>
<dbReference type="Gene3D" id="1.10.357.10">
    <property type="entry name" value="Tetracycline Repressor, domain 2"/>
    <property type="match status" value="1"/>
</dbReference>
<keyword evidence="3" id="KW-0804">Transcription</keyword>
<name>A0ABV0GTJ4_PAENI</name>
<dbReference type="InterPro" id="IPR001647">
    <property type="entry name" value="HTH_TetR"/>
</dbReference>
<evidence type="ECO:0000313" key="7">
    <source>
        <dbReference type="EMBL" id="MEO3941566.1"/>
    </source>
</evidence>
<sequence length="247" mass="26331">MTPAEPAAAMTKAKAPTPRERARRQTIADIIRLGREHLAVHGAAALSLRAVARDLGVVSSAVYRYVDNRDELLTLLLIDGYNELGDEVDAAVNAVPGDDFAGQFAALAKAVRAWAIREPASYSLLFGSPVPGYQAPGERTTGPGTRVIVRLVGIFDAAYRAGALNAEVSPAVVIPEKLAADLATIREEMHLEAPDAALARGVLVWTSVFGAVSFEVFGQYGPDTFKARDELFDHQLRVLQGLAGLQG</sequence>
<dbReference type="InterPro" id="IPR025996">
    <property type="entry name" value="MT1864/Rv1816-like_C"/>
</dbReference>
<evidence type="ECO:0000256" key="3">
    <source>
        <dbReference type="ARBA" id="ARBA00023163"/>
    </source>
</evidence>
<reference evidence="7 8" key="1">
    <citation type="journal article" date="2024" name="Appl. Microbiol. Biotechnol.">
        <title>Biosynthetic gene clusters with biotechnological applications in novel Antarctic isolates from Actinomycetota.</title>
        <authorList>
            <person name="Bruna P."/>
            <person name="Nunez-Montero K."/>
            <person name="Contreras M.J."/>
            <person name="Leal K."/>
            <person name="Garcia M."/>
            <person name="Abanto M."/>
            <person name="Barrientos L."/>
        </authorList>
    </citation>
    <scope>NUCLEOTIDE SEQUENCE [LARGE SCALE GENOMIC DNA]</scope>
    <source>
        <strain evidence="7 8">Se16.17</strain>
    </source>
</reference>
<dbReference type="RefSeq" id="WP_026543420.1">
    <property type="nucleotide sequence ID" value="NZ_JBBMFV010000004.1"/>
</dbReference>
<evidence type="ECO:0000259" key="6">
    <source>
        <dbReference type="PROSITE" id="PS50977"/>
    </source>
</evidence>
<dbReference type="InterPro" id="IPR050109">
    <property type="entry name" value="HTH-type_TetR-like_transc_reg"/>
</dbReference>
<evidence type="ECO:0000256" key="2">
    <source>
        <dbReference type="ARBA" id="ARBA00023125"/>
    </source>
</evidence>
<dbReference type="InterPro" id="IPR009057">
    <property type="entry name" value="Homeodomain-like_sf"/>
</dbReference>
<feature type="domain" description="HTH tetR-type" evidence="6">
    <location>
        <begin position="24"/>
        <end position="84"/>
    </location>
</feature>
<dbReference type="InterPro" id="IPR036271">
    <property type="entry name" value="Tet_transcr_reg_TetR-rel_C_sf"/>
</dbReference>
<protein>
    <submittedName>
        <fullName evidence="7">WHG domain-containing protein</fullName>
    </submittedName>
</protein>
<keyword evidence="2 4" id="KW-0238">DNA-binding</keyword>
<dbReference type="SUPFAM" id="SSF46689">
    <property type="entry name" value="Homeodomain-like"/>
    <property type="match status" value="1"/>
</dbReference>
<evidence type="ECO:0000256" key="1">
    <source>
        <dbReference type="ARBA" id="ARBA00023015"/>
    </source>
</evidence>
<gene>
    <name evidence="7" type="ORF">V3C41_10860</name>
</gene>
<evidence type="ECO:0000313" key="8">
    <source>
        <dbReference type="Proteomes" id="UP001448614"/>
    </source>
</evidence>
<dbReference type="Pfam" id="PF13305">
    <property type="entry name" value="TetR_C_33"/>
    <property type="match status" value="1"/>
</dbReference>
<evidence type="ECO:0000256" key="4">
    <source>
        <dbReference type="PROSITE-ProRule" id="PRU00335"/>
    </source>
</evidence>
<proteinExistence type="predicted"/>
<comment type="caution">
    <text evidence="7">The sequence shown here is derived from an EMBL/GenBank/DDBJ whole genome shotgun (WGS) entry which is preliminary data.</text>
</comment>
<keyword evidence="8" id="KW-1185">Reference proteome</keyword>
<dbReference type="EMBL" id="JBBMFV010000004">
    <property type="protein sequence ID" value="MEO3941566.1"/>
    <property type="molecule type" value="Genomic_DNA"/>
</dbReference>
<dbReference type="PANTHER" id="PTHR30055">
    <property type="entry name" value="HTH-TYPE TRANSCRIPTIONAL REGULATOR RUTR"/>
    <property type="match status" value="1"/>
</dbReference>
<dbReference type="Pfam" id="PF00440">
    <property type="entry name" value="TetR_N"/>
    <property type="match status" value="1"/>
</dbReference>
<feature type="compositionally biased region" description="Low complexity" evidence="5">
    <location>
        <begin position="1"/>
        <end position="16"/>
    </location>
</feature>
<dbReference type="PANTHER" id="PTHR30055:SF243">
    <property type="entry name" value="HTH-TYPE TRANSCRIPTIONAL REGULATOR RV1816"/>
    <property type="match status" value="1"/>
</dbReference>
<accession>A0ABV0GTJ4</accession>
<feature type="region of interest" description="Disordered" evidence="5">
    <location>
        <begin position="1"/>
        <end position="21"/>
    </location>
</feature>
<evidence type="ECO:0000256" key="5">
    <source>
        <dbReference type="SAM" id="MobiDB-lite"/>
    </source>
</evidence>
<dbReference type="SUPFAM" id="SSF48498">
    <property type="entry name" value="Tetracyclin repressor-like, C-terminal domain"/>
    <property type="match status" value="1"/>
</dbReference>
<dbReference type="Proteomes" id="UP001448614">
    <property type="component" value="Unassembled WGS sequence"/>
</dbReference>
<feature type="DNA-binding region" description="H-T-H motif" evidence="4">
    <location>
        <begin position="47"/>
        <end position="66"/>
    </location>
</feature>